<sequence>MFKKIIIGVSLTISTLAQADIIIGQSVPTTGIAAETGKAIALGASLYFNSINGRGGINGEQITHIVRDDGYDAKRTVKNTIDFIEKENAVALISYFGTEGVAELIKTKTLDNAGIPLLGVHSGADSLRNSGNLFVFHTRANFSQETDRLVKLLAGNLGVTKIAVVAEKGALGQAGVASLKGSLAKKQLSLMGEAYFDSKSGDTSKAAQELAKLNPEAIIIVALSKPAANFVQQYKEKGGTSQIYALSQVQFEEVAKTIGKKGGHGLGISQVFPYPRNPRERIIQEFQAAVFNEMGTGSGEEDSLAAIANYPSYAMLEGYISARLIVEAIKRAGKNPTRSAIYNALTTLKKYDMGGFVIDFSDKKREGSHFGEITMMSPTGALTR</sequence>
<gene>
    <name evidence="5" type="ORF">GM173_10480</name>
</gene>
<evidence type="ECO:0000313" key="6">
    <source>
        <dbReference type="Proteomes" id="UP001195660"/>
    </source>
</evidence>
<dbReference type="RefSeq" id="WP_203571332.1">
    <property type="nucleotide sequence ID" value="NZ_WOFE01000004.1"/>
</dbReference>
<evidence type="ECO:0000259" key="4">
    <source>
        <dbReference type="Pfam" id="PF13458"/>
    </source>
</evidence>
<dbReference type="EMBL" id="WOFE01000004">
    <property type="protein sequence ID" value="MBM5571999.1"/>
    <property type="molecule type" value="Genomic_DNA"/>
</dbReference>
<accession>A0ABS2CCX1</accession>
<dbReference type="InterPro" id="IPR028081">
    <property type="entry name" value="Leu-bd"/>
</dbReference>
<feature type="chain" id="PRO_5045211515" evidence="3">
    <location>
        <begin position="20"/>
        <end position="384"/>
    </location>
</feature>
<comment type="similarity">
    <text evidence="1">Belongs to the leucine-binding protein family.</text>
</comment>
<comment type="caution">
    <text evidence="5">The sequence shown here is derived from an EMBL/GenBank/DDBJ whole genome shotgun (WGS) entry which is preliminary data.</text>
</comment>
<feature type="domain" description="Leucine-binding protein" evidence="4">
    <location>
        <begin position="21"/>
        <end position="369"/>
    </location>
</feature>
<dbReference type="Gene3D" id="3.40.50.2300">
    <property type="match status" value="2"/>
</dbReference>
<evidence type="ECO:0000256" key="3">
    <source>
        <dbReference type="SAM" id="SignalP"/>
    </source>
</evidence>
<dbReference type="InterPro" id="IPR028082">
    <property type="entry name" value="Peripla_BP_I"/>
</dbReference>
<dbReference type="PANTHER" id="PTHR47235:SF1">
    <property type="entry name" value="BLR6548 PROTEIN"/>
    <property type="match status" value="1"/>
</dbReference>
<dbReference type="PANTHER" id="PTHR47235">
    <property type="entry name" value="BLR6548 PROTEIN"/>
    <property type="match status" value="1"/>
</dbReference>
<dbReference type="Pfam" id="PF13458">
    <property type="entry name" value="Peripla_BP_6"/>
    <property type="match status" value="1"/>
</dbReference>
<evidence type="ECO:0000256" key="1">
    <source>
        <dbReference type="ARBA" id="ARBA00010062"/>
    </source>
</evidence>
<reference evidence="5 6" key="1">
    <citation type="submission" date="2019-11" db="EMBL/GenBank/DDBJ databases">
        <title>Novel Deefgea species.</title>
        <authorList>
            <person name="Han J.-H."/>
        </authorList>
    </citation>
    <scope>NUCLEOTIDE SEQUENCE [LARGE SCALE GENOMIC DNA]</scope>
    <source>
        <strain evidence="5 6">LMG 24817</strain>
    </source>
</reference>
<name>A0ABS2CCX1_9NEIS</name>
<dbReference type="SUPFAM" id="SSF53822">
    <property type="entry name" value="Periplasmic binding protein-like I"/>
    <property type="match status" value="1"/>
</dbReference>
<feature type="signal peptide" evidence="3">
    <location>
        <begin position="1"/>
        <end position="19"/>
    </location>
</feature>
<protein>
    <submittedName>
        <fullName evidence="5">ABC transporter substrate-binding protein</fullName>
    </submittedName>
</protein>
<dbReference type="Proteomes" id="UP001195660">
    <property type="component" value="Unassembled WGS sequence"/>
</dbReference>
<keyword evidence="2 3" id="KW-0732">Signal</keyword>
<evidence type="ECO:0000313" key="5">
    <source>
        <dbReference type="EMBL" id="MBM5571999.1"/>
    </source>
</evidence>
<proteinExistence type="inferred from homology"/>
<dbReference type="CDD" id="cd06326">
    <property type="entry name" value="PBP1_ABC_ligand_binding-like"/>
    <property type="match status" value="1"/>
</dbReference>
<organism evidence="5 6">
    <name type="scientific">Deefgea chitinilytica</name>
    <dbReference type="NCBI Taxonomy" id="570276"/>
    <lineage>
        <taxon>Bacteria</taxon>
        <taxon>Pseudomonadati</taxon>
        <taxon>Pseudomonadota</taxon>
        <taxon>Betaproteobacteria</taxon>
        <taxon>Neisseriales</taxon>
        <taxon>Chitinibacteraceae</taxon>
        <taxon>Deefgea</taxon>
    </lineage>
</organism>
<keyword evidence="6" id="KW-1185">Reference proteome</keyword>
<evidence type="ECO:0000256" key="2">
    <source>
        <dbReference type="ARBA" id="ARBA00022729"/>
    </source>
</evidence>